<dbReference type="Proteomes" id="UP001211204">
    <property type="component" value="Chromosome"/>
</dbReference>
<dbReference type="InterPro" id="IPR029044">
    <property type="entry name" value="Nucleotide-diphossugar_trans"/>
</dbReference>
<comment type="similarity">
    <text evidence="1">Belongs to the glycosyltransferase 2 family.</text>
</comment>
<accession>A0ABN6TSP1</accession>
<evidence type="ECO:0000256" key="2">
    <source>
        <dbReference type="ARBA" id="ARBA00022676"/>
    </source>
</evidence>
<dbReference type="PANTHER" id="PTHR43179:SF12">
    <property type="entry name" value="GALACTOFURANOSYLTRANSFERASE GLFT2"/>
    <property type="match status" value="1"/>
</dbReference>
<gene>
    <name evidence="4" type="ORF">PKF032_03200</name>
</gene>
<keyword evidence="2" id="KW-0328">Glycosyltransferase</keyword>
<evidence type="ECO:0008006" key="6">
    <source>
        <dbReference type="Google" id="ProtNLM"/>
    </source>
</evidence>
<keyword evidence="5" id="KW-1185">Reference proteome</keyword>
<dbReference type="PANTHER" id="PTHR43179">
    <property type="entry name" value="RHAMNOSYLTRANSFERASE WBBL"/>
    <property type="match status" value="1"/>
</dbReference>
<evidence type="ECO:0000313" key="5">
    <source>
        <dbReference type="Proteomes" id="UP001211204"/>
    </source>
</evidence>
<sequence>MSDLPLQNFGVVVVVYGAGARKVLENYPAIYEELGRNNIPVVIVDHGAHEYDPQDFIRPNIRYLKQENKGFGAGVNLGCRELFKKCEYAFVLNPDLEFSISELLDFGAELNLPFYVLQVKEFGNVCAIFYYNRITGLIANSPSLGAISYFNGAAFCISKACFQRTKGFDENFFLYFEDVDFSMQLHRLNIPLEILPTNTFVHEVGGSRTKGMEIFIQRAAAQSALRLVRKWYWFNPWLFIRYSLKWLLAGVRNPAPGPSKAKISQ</sequence>
<keyword evidence="3" id="KW-0808">Transferase</keyword>
<organism evidence="4 5">
    <name type="scientific">Polynucleobacter yangtzensis</name>
    <dbReference type="NCBI Taxonomy" id="1743159"/>
    <lineage>
        <taxon>Bacteria</taxon>
        <taxon>Pseudomonadati</taxon>
        <taxon>Pseudomonadota</taxon>
        <taxon>Betaproteobacteria</taxon>
        <taxon>Burkholderiales</taxon>
        <taxon>Burkholderiaceae</taxon>
        <taxon>Polynucleobacter</taxon>
    </lineage>
</organism>
<dbReference type="SUPFAM" id="SSF53448">
    <property type="entry name" value="Nucleotide-diphospho-sugar transferases"/>
    <property type="match status" value="1"/>
</dbReference>
<evidence type="ECO:0000256" key="1">
    <source>
        <dbReference type="ARBA" id="ARBA00006739"/>
    </source>
</evidence>
<dbReference type="EMBL" id="AP026974">
    <property type="protein sequence ID" value="BDT78432.1"/>
    <property type="molecule type" value="Genomic_DNA"/>
</dbReference>
<proteinExistence type="inferred from homology"/>
<dbReference type="Gene3D" id="3.90.550.10">
    <property type="entry name" value="Spore Coat Polysaccharide Biosynthesis Protein SpsA, Chain A"/>
    <property type="match status" value="1"/>
</dbReference>
<name>A0ABN6TSP1_9BURK</name>
<evidence type="ECO:0000313" key="4">
    <source>
        <dbReference type="EMBL" id="BDT78432.1"/>
    </source>
</evidence>
<dbReference type="RefSeq" id="WP_281745619.1">
    <property type="nucleotide sequence ID" value="NZ_AP026974.1"/>
</dbReference>
<protein>
    <recommendedName>
        <fullName evidence="6">Glycosyltransferase 2-like domain-containing protein</fullName>
    </recommendedName>
</protein>
<reference evidence="4 5" key="1">
    <citation type="submission" date="2022-11" db="EMBL/GenBank/DDBJ databases">
        <title>Complete Genome Sequences of three Polynucleobacter sp. Subcluster PnecC Strains KF022, KF023, and KF032 Isolated from a Shallow Eutrophic Lake in Japan.</title>
        <authorList>
            <person name="Ogata Y."/>
            <person name="Watanabe K."/>
            <person name="Takemine S."/>
            <person name="Shindo C."/>
            <person name="Kurokawa R."/>
            <person name="Suda W."/>
        </authorList>
    </citation>
    <scope>NUCLEOTIDE SEQUENCE [LARGE SCALE GENOMIC DNA]</scope>
    <source>
        <strain evidence="4 5">KF032</strain>
    </source>
</reference>
<evidence type="ECO:0000256" key="3">
    <source>
        <dbReference type="ARBA" id="ARBA00022679"/>
    </source>
</evidence>